<accession>A0A0C3A620</accession>
<reference evidence="1 2" key="1">
    <citation type="submission" date="2014-04" db="EMBL/GenBank/DDBJ databases">
        <authorList>
            <consortium name="DOE Joint Genome Institute"/>
            <person name="Kuo A."/>
            <person name="Kohler A."/>
            <person name="Nagy L.G."/>
            <person name="Floudas D."/>
            <person name="Copeland A."/>
            <person name="Barry K.W."/>
            <person name="Cichocki N."/>
            <person name="Veneault-Fourrey C."/>
            <person name="LaButti K."/>
            <person name="Lindquist E.A."/>
            <person name="Lipzen A."/>
            <person name="Lundell T."/>
            <person name="Morin E."/>
            <person name="Murat C."/>
            <person name="Sun H."/>
            <person name="Tunlid A."/>
            <person name="Henrissat B."/>
            <person name="Grigoriev I.V."/>
            <person name="Hibbett D.S."/>
            <person name="Martin F."/>
            <person name="Nordberg H.P."/>
            <person name="Cantor M.N."/>
            <person name="Hua S.X."/>
        </authorList>
    </citation>
    <scope>NUCLEOTIDE SEQUENCE [LARGE SCALE GENOMIC DNA]</scope>
    <source>
        <strain evidence="1 2">Foug A</strain>
    </source>
</reference>
<dbReference type="InParanoid" id="A0A0C3A620"/>
<reference evidence="2" key="2">
    <citation type="submission" date="2015-01" db="EMBL/GenBank/DDBJ databases">
        <title>Evolutionary Origins and Diversification of the Mycorrhizal Mutualists.</title>
        <authorList>
            <consortium name="DOE Joint Genome Institute"/>
            <consortium name="Mycorrhizal Genomics Consortium"/>
            <person name="Kohler A."/>
            <person name="Kuo A."/>
            <person name="Nagy L.G."/>
            <person name="Floudas D."/>
            <person name="Copeland A."/>
            <person name="Barry K.W."/>
            <person name="Cichocki N."/>
            <person name="Veneault-Fourrey C."/>
            <person name="LaButti K."/>
            <person name="Lindquist E.A."/>
            <person name="Lipzen A."/>
            <person name="Lundell T."/>
            <person name="Morin E."/>
            <person name="Murat C."/>
            <person name="Riley R."/>
            <person name="Ohm R."/>
            <person name="Sun H."/>
            <person name="Tunlid A."/>
            <person name="Henrissat B."/>
            <person name="Grigoriev I.V."/>
            <person name="Hibbett D.S."/>
            <person name="Martin F."/>
        </authorList>
    </citation>
    <scope>NUCLEOTIDE SEQUENCE [LARGE SCALE GENOMIC DNA]</scope>
    <source>
        <strain evidence="2">Foug A</strain>
    </source>
</reference>
<protein>
    <submittedName>
        <fullName evidence="1">Uncharacterized protein</fullName>
    </submittedName>
</protein>
<gene>
    <name evidence="1" type="ORF">SCLCIDRAFT_821141</name>
</gene>
<evidence type="ECO:0000313" key="2">
    <source>
        <dbReference type="Proteomes" id="UP000053989"/>
    </source>
</evidence>
<sequence length="88" mass="9898">MCHSIESWGVMRSPVSFHRRLGLYVDRWWMTSTIDKALPPTPRTEISLEIALTMKTMQTPLLLSRLCFRCSCDAVSLSVTIPGENLGG</sequence>
<dbReference type="AlphaFoldDB" id="A0A0C3A620"/>
<dbReference type="Proteomes" id="UP000053989">
    <property type="component" value="Unassembled WGS sequence"/>
</dbReference>
<dbReference type="HOGENOM" id="CLU_2470418_0_0_1"/>
<proteinExistence type="predicted"/>
<dbReference type="EMBL" id="KN822007">
    <property type="protein sequence ID" value="KIM69123.1"/>
    <property type="molecule type" value="Genomic_DNA"/>
</dbReference>
<organism evidence="1 2">
    <name type="scientific">Scleroderma citrinum Foug A</name>
    <dbReference type="NCBI Taxonomy" id="1036808"/>
    <lineage>
        <taxon>Eukaryota</taxon>
        <taxon>Fungi</taxon>
        <taxon>Dikarya</taxon>
        <taxon>Basidiomycota</taxon>
        <taxon>Agaricomycotina</taxon>
        <taxon>Agaricomycetes</taxon>
        <taxon>Agaricomycetidae</taxon>
        <taxon>Boletales</taxon>
        <taxon>Sclerodermatineae</taxon>
        <taxon>Sclerodermataceae</taxon>
        <taxon>Scleroderma</taxon>
    </lineage>
</organism>
<keyword evidence="2" id="KW-1185">Reference proteome</keyword>
<evidence type="ECO:0000313" key="1">
    <source>
        <dbReference type="EMBL" id="KIM69123.1"/>
    </source>
</evidence>
<name>A0A0C3A620_9AGAM</name>